<dbReference type="Gene3D" id="3.50.50.60">
    <property type="entry name" value="FAD/NAD(P)-binding domain"/>
    <property type="match status" value="2"/>
</dbReference>
<dbReference type="PROSITE" id="PS00645">
    <property type="entry name" value="COMPLEX1_51K_2"/>
    <property type="match status" value="1"/>
</dbReference>
<dbReference type="PRINTS" id="PR00419">
    <property type="entry name" value="ADXRDTASE"/>
</dbReference>
<reference evidence="2 3" key="1">
    <citation type="submission" date="2019-11" db="EMBL/GenBank/DDBJ databases">
        <title>Comparative genomics of hydrocarbon-degrading Desulfosarcina strains.</title>
        <authorList>
            <person name="Watanabe M."/>
            <person name="Kojima H."/>
            <person name="Fukui M."/>
        </authorList>
    </citation>
    <scope>NUCLEOTIDE SEQUENCE [LARGE SCALE GENOMIC DNA]</scope>
    <source>
        <strain evidence="2 3">28bB2T</strain>
    </source>
</reference>
<dbReference type="SUPFAM" id="SSF46548">
    <property type="entry name" value="alpha-helical ferredoxin"/>
    <property type="match status" value="2"/>
</dbReference>
<dbReference type="SUPFAM" id="SSF51971">
    <property type="entry name" value="Nucleotide-binding domain"/>
    <property type="match status" value="1"/>
</dbReference>
<organism evidence="2 3">
    <name type="scientific">Desulfosarcina ovata subsp. sediminis</name>
    <dbReference type="NCBI Taxonomy" id="885957"/>
    <lineage>
        <taxon>Bacteria</taxon>
        <taxon>Pseudomonadati</taxon>
        <taxon>Thermodesulfobacteriota</taxon>
        <taxon>Desulfobacteria</taxon>
        <taxon>Desulfobacterales</taxon>
        <taxon>Desulfosarcinaceae</taxon>
        <taxon>Desulfosarcina</taxon>
    </lineage>
</organism>
<dbReference type="Gene3D" id="1.10.1060.10">
    <property type="entry name" value="Alpha-helical ferredoxin"/>
    <property type="match status" value="1"/>
</dbReference>
<dbReference type="InterPro" id="IPR036188">
    <property type="entry name" value="FAD/NAD-bd_sf"/>
</dbReference>
<dbReference type="RefSeq" id="WP_155324088.1">
    <property type="nucleotide sequence ID" value="NZ_AP021876.1"/>
</dbReference>
<name>A0A5K7ZV47_9BACT</name>
<dbReference type="Proteomes" id="UP000425960">
    <property type="component" value="Chromosome"/>
</dbReference>
<dbReference type="GO" id="GO:0010181">
    <property type="term" value="F:FMN binding"/>
    <property type="evidence" value="ECO:0007669"/>
    <property type="project" value="InterPro"/>
</dbReference>
<dbReference type="SUPFAM" id="SSF140490">
    <property type="entry name" value="Nqo1C-terminal domain-like"/>
    <property type="match status" value="1"/>
</dbReference>
<dbReference type="InterPro" id="IPR009051">
    <property type="entry name" value="Helical_ferredxn"/>
</dbReference>
<evidence type="ECO:0000313" key="3">
    <source>
        <dbReference type="Proteomes" id="UP000425960"/>
    </source>
</evidence>
<dbReference type="InterPro" id="IPR028261">
    <property type="entry name" value="DPD_II"/>
</dbReference>
<gene>
    <name evidence="2" type="ORF">DSCO28_46070</name>
</gene>
<evidence type="ECO:0000259" key="1">
    <source>
        <dbReference type="SMART" id="SM00928"/>
    </source>
</evidence>
<feature type="domain" description="NADH-ubiquinone oxidoreductase 51kDa subunit iron-sulphur binding" evidence="1">
    <location>
        <begin position="52"/>
        <end position="97"/>
    </location>
</feature>
<dbReference type="GO" id="GO:0016491">
    <property type="term" value="F:oxidoreductase activity"/>
    <property type="evidence" value="ECO:0007669"/>
    <property type="project" value="InterPro"/>
</dbReference>
<sequence>MKAPLLCTWEGWSDQAAGLFATAADDSNGSMPFKALLGWKGMVVWDETADAVDLLRVYLEKVANESCGQCTPCREGTQRLVSIINRICGGQGELADIDEIRRMAIFVSEAARCDVGRCLAPPTLEILDRFADQFVATVKEKRQVPQQPCETTVTAPCISACPSNVDIPAYVEGIRMGNFAQALARVRQDCPMPGTIGRVCVRPCEASCRRGRLDEPIAIRALKRFLADNEMRTGTPSLQQPPEVYKPERVAIVGAGPAGLSCAYYLGTMGYHTTIFEAQETAGGMATYGIPSYRLPRNIMDYEVADVERMGAEIRYGVNVGEDITLDALGKEGYRAIFLAVGAPESSKMRCEGEDAGYECFMTGIHFLAEVSRGRRPVEGKKLVVVGGGNVAMDCVRSALRTGFTDVNLLYRRTEAEMPADPQEIEEAKEEGVKFHYLVAPVSIVHTEGKVSGLECQRMELGEPDASGRRRPVPVEGSNFVIDCDAIIPAVGQICVVDCVLPEEDSLTRWKTLIVDQMTFQSRTPSVFGGGDCITGPATLIAALAAGKKAARHIAQYIEQGECQPTIPEILQTLVNSCGVFEPDEDFVFDGITQRAEPAVLPPGTRINDFSEVEGCLSLSQAIKESERCLRCYRIAVAVK</sequence>
<dbReference type="InterPro" id="IPR019575">
    <property type="entry name" value="Nuop51_4Fe4S-bd"/>
</dbReference>
<accession>A0A5K7ZV47</accession>
<evidence type="ECO:0000313" key="2">
    <source>
        <dbReference type="EMBL" id="BBO84041.1"/>
    </source>
</evidence>
<dbReference type="Pfam" id="PF14691">
    <property type="entry name" value="Fer4_20"/>
    <property type="match status" value="1"/>
</dbReference>
<dbReference type="InterPro" id="IPR001949">
    <property type="entry name" value="NADH-UbQ_OxRdtase_51kDa_CS"/>
</dbReference>
<proteinExistence type="predicted"/>
<dbReference type="PANTHER" id="PTHR42783:SF3">
    <property type="entry name" value="GLUTAMATE SYNTHASE [NADPH] SMALL CHAIN-RELATED"/>
    <property type="match status" value="1"/>
</dbReference>
<dbReference type="GO" id="GO:0051539">
    <property type="term" value="F:4 iron, 4 sulfur cluster binding"/>
    <property type="evidence" value="ECO:0007669"/>
    <property type="project" value="InterPro"/>
</dbReference>
<dbReference type="KEGG" id="dov:DSCO28_46070"/>
<dbReference type="InterPro" id="IPR037207">
    <property type="entry name" value="Nuop51_4Fe4S-bd_sf"/>
</dbReference>
<dbReference type="EMBL" id="AP021876">
    <property type="protein sequence ID" value="BBO84041.1"/>
    <property type="molecule type" value="Genomic_DNA"/>
</dbReference>
<dbReference type="InterPro" id="IPR023753">
    <property type="entry name" value="FAD/NAD-binding_dom"/>
</dbReference>
<dbReference type="AlphaFoldDB" id="A0A5K7ZV47"/>
<dbReference type="Pfam" id="PF07992">
    <property type="entry name" value="Pyr_redox_2"/>
    <property type="match status" value="1"/>
</dbReference>
<dbReference type="SMART" id="SM00928">
    <property type="entry name" value="NADH_4Fe-4S"/>
    <property type="match status" value="1"/>
</dbReference>
<dbReference type="PANTHER" id="PTHR42783">
    <property type="entry name" value="GLUTAMATE SYNTHASE [NADPH] SMALL CHAIN"/>
    <property type="match status" value="1"/>
</dbReference>
<dbReference type="Pfam" id="PF10589">
    <property type="entry name" value="NADH_4Fe-4S"/>
    <property type="match status" value="1"/>
</dbReference>
<dbReference type="GO" id="GO:0008137">
    <property type="term" value="F:NADH dehydrogenase (ubiquinone) activity"/>
    <property type="evidence" value="ECO:0007669"/>
    <property type="project" value="InterPro"/>
</dbReference>
<protein>
    <submittedName>
        <fullName evidence="2">NADH dehydrogenase</fullName>
    </submittedName>
</protein>